<proteinExistence type="predicted"/>
<dbReference type="InParanoid" id="A0A1X7TZU5"/>
<feature type="transmembrane region" description="Helical" evidence="2">
    <location>
        <begin position="1158"/>
        <end position="1184"/>
    </location>
</feature>
<organism evidence="4">
    <name type="scientific">Amphimedon queenslandica</name>
    <name type="common">Sponge</name>
    <dbReference type="NCBI Taxonomy" id="400682"/>
    <lineage>
        <taxon>Eukaryota</taxon>
        <taxon>Metazoa</taxon>
        <taxon>Porifera</taxon>
        <taxon>Demospongiae</taxon>
        <taxon>Heteroscleromorpha</taxon>
        <taxon>Haplosclerida</taxon>
        <taxon>Niphatidae</taxon>
        <taxon>Amphimedon</taxon>
    </lineage>
</organism>
<feature type="region of interest" description="Disordered" evidence="1">
    <location>
        <begin position="321"/>
        <end position="341"/>
    </location>
</feature>
<evidence type="ECO:0008006" key="5">
    <source>
        <dbReference type="Google" id="ProtNLM"/>
    </source>
</evidence>
<sequence length="1452" mass="159270">MASTLTIVLLLSAVTHGAVITVGPTSVTVPIYETASFTCEGTGNELTWLVGSDSLTESVAQQRSITFTDPGGPGNLSSVLTITGLPVNDGIGIGCHIVSYPPLQQVFSNTGATLTIRGISPVEDIQWSNDDQSLSWSPPSFYSDDIFSGGIAAATTYNVSVNGISYINTTGTSVWLNTTGLPCTNFIVSIIASIGQYVSQEERNCSSTANYTINNTNLTKTFDYSSQKLVVTLTSLIHSTLSCDFTILGKLDPPNDTLTENNRVTEVDEQDKLFSYEVTGLEPCKNYTAVINPNFVINENDARVNFCGSTIPIMHSTVNSDSTMPISPSPAHTVEETGGSETDDNSMLYAISGAIGAGLCIMAVIVIVAVLLMCKRRVMKEKLIFNSEIAACHQPQAEMSHYEIHDPIGLVAIDVSTDGVISSGPTSVSVQGNIVDPYHVSSDVIIAIRNGQSVSHNNSHVTTTSPPEEQTSPVTISSNTAAYAVIGRRTDTADVPPPTVQHVEYNNVAGDINKRGVVNAYKIKSQSNDIHNDPNANNTVPGDFNPTTVNKNENEDSPPPYDDLDTITDPIMIEPSTESSTVSPQASPNYCFYSEAEEISQMNEASTLCVTPPVEQPKDGDDDSSSRCISIDDNNKSTPLPVWTLFNQLRGDYDVTATSTQEETLVYHDLCDEDKLEKSSGIYNDDKEPGHSGVMVVSHFTVQYLSRGEEELNVESYLLLTVHDHSSSCWFEYPIHTNNESTPLPTSTFFVHQPYGDNNFVVATQDEEEPLLYHDLFDDLVTTLLENLDDEESSHSSVMIVSKINVENLDDEKEFGQSDVMVVSRYIFECFLKGEEKENIDVQSRSEKENEELKKDDNIDEIYYTTEAQKGNGHVVLPMEVPPSTADLHMSEILSKMIRHLKEEIEKARREASMRILIFGRSGVGKSSLCHALIDEMKFESEAFVHPNIILFIGSCEIDKAIFASRMFLNFIPKKEPPRNWTFYSSPAIPTLNEKSKLKMRVLDAITEIEKIFTKKTQMYMKALNDTTLRYITRNNTSRIPNIRIWPRVTHDGYYSINATLLNGVTGVMVQVLYLNGTVFFNQSIVRDSLHHYAIANSSTRLPNGTFDVFVYPLLSDGRSFDSNHTAMNFSVTCTMSHDPSDDPSDDTPTTKKRNVPVGLIVTVLICALVLLIVAIIAAILLGVRMRHRRGRHQWTLHPHPNEGGRRDDGGGGDDGGAVLRQINGGDIEINNVVANRSCNEENNDIGQRQVQVDNVENGDNTVNTGDESINTSTPSLYNGGQIEPATADKHEESATVDNASAQSNLTKPTEATEVGKEDGPVIPADQSCGLPTAQDTTCSSEVNSLSTLLPQDDFPPKSTPTWGIFKKKTHQGHDHPVLPNEDLDQLQGDDFALPEPIAGTDNEEKPDVVHGIMGRQQSIPVEDQDATSRFEYYSPTSSLNTCQLKIEKTNQ</sequence>
<feature type="transmembrane region" description="Helical" evidence="2">
    <location>
        <begin position="1054"/>
        <end position="1074"/>
    </location>
</feature>
<feature type="compositionally biased region" description="Basic and acidic residues" evidence="1">
    <location>
        <begin position="1200"/>
        <end position="1210"/>
    </location>
</feature>
<reference evidence="4" key="1">
    <citation type="submission" date="2017-05" db="UniProtKB">
        <authorList>
            <consortium name="EnsemblMetazoa"/>
        </authorList>
    </citation>
    <scope>IDENTIFICATION</scope>
</reference>
<name>A0A1X7TZU5_AMPQE</name>
<evidence type="ECO:0000256" key="1">
    <source>
        <dbReference type="SAM" id="MobiDB-lite"/>
    </source>
</evidence>
<dbReference type="InterPro" id="IPR036179">
    <property type="entry name" value="Ig-like_dom_sf"/>
</dbReference>
<keyword evidence="2" id="KW-0812">Transmembrane</keyword>
<evidence type="ECO:0000256" key="2">
    <source>
        <dbReference type="SAM" id="Phobius"/>
    </source>
</evidence>
<dbReference type="InterPro" id="IPR027417">
    <property type="entry name" value="P-loop_NTPase"/>
</dbReference>
<feature type="region of interest" description="Disordered" evidence="1">
    <location>
        <begin position="1195"/>
        <end position="1215"/>
    </location>
</feature>
<protein>
    <recommendedName>
        <fullName evidence="5">Ig-like domain-containing protein</fullName>
    </recommendedName>
</protein>
<dbReference type="Gene3D" id="3.40.50.300">
    <property type="entry name" value="P-loop containing nucleotide triphosphate hydrolases"/>
    <property type="match status" value="1"/>
</dbReference>
<keyword evidence="2" id="KW-0472">Membrane</keyword>
<feature type="compositionally biased region" description="Low complexity" evidence="1">
    <location>
        <begin position="461"/>
        <end position="475"/>
    </location>
</feature>
<feature type="chain" id="PRO_5012349607" description="Ig-like domain-containing protein" evidence="3">
    <location>
        <begin position="18"/>
        <end position="1452"/>
    </location>
</feature>
<keyword evidence="2" id="KW-1133">Transmembrane helix</keyword>
<dbReference type="SUPFAM" id="SSF48726">
    <property type="entry name" value="Immunoglobulin"/>
    <property type="match status" value="1"/>
</dbReference>
<accession>A0A1X7TZU5</accession>
<feature type="transmembrane region" description="Helical" evidence="2">
    <location>
        <begin position="347"/>
        <end position="374"/>
    </location>
</feature>
<feature type="compositionally biased region" description="Polar residues" evidence="1">
    <location>
        <begin position="1296"/>
        <end position="1310"/>
    </location>
</feature>
<dbReference type="SUPFAM" id="SSF52540">
    <property type="entry name" value="P-loop containing nucleoside triphosphate hydrolases"/>
    <property type="match status" value="2"/>
</dbReference>
<dbReference type="EnsemblMetazoa" id="Aqu2.1.20952_001">
    <property type="protein sequence ID" value="Aqu2.1.20952_001"/>
    <property type="gene ID" value="Aqu2.1.20952"/>
</dbReference>
<keyword evidence="3" id="KW-0732">Signal</keyword>
<feature type="region of interest" description="Disordered" evidence="1">
    <location>
        <begin position="455"/>
        <end position="475"/>
    </location>
</feature>
<evidence type="ECO:0000313" key="4">
    <source>
        <dbReference type="EnsemblMetazoa" id="Aqu2.1.20952_001"/>
    </source>
</evidence>
<feature type="signal peptide" evidence="3">
    <location>
        <begin position="1"/>
        <end position="17"/>
    </location>
</feature>
<evidence type="ECO:0000256" key="3">
    <source>
        <dbReference type="SAM" id="SignalP"/>
    </source>
</evidence>
<feature type="region of interest" description="Disordered" evidence="1">
    <location>
        <begin position="1289"/>
        <end position="1329"/>
    </location>
</feature>